<evidence type="ECO:0000313" key="5">
    <source>
        <dbReference type="EMBL" id="ADJ23373.1"/>
    </source>
</evidence>
<feature type="transmembrane region" description="Helical" evidence="2">
    <location>
        <begin position="57"/>
        <end position="78"/>
    </location>
</feature>
<accession>D8JQ47</accession>
<dbReference type="EMBL" id="CP002083">
    <property type="protein sequence ID" value="ADJ23373.1"/>
    <property type="molecule type" value="Genomic_DNA"/>
</dbReference>
<dbReference type="InterPro" id="IPR036735">
    <property type="entry name" value="NGN_dom_sf"/>
</dbReference>
<dbReference type="STRING" id="582899.Hden_0141"/>
<dbReference type="EMBL" id="CP002083">
    <property type="protein sequence ID" value="ADJ21968.1"/>
    <property type="molecule type" value="Genomic_DNA"/>
</dbReference>
<organism evidence="4 6">
    <name type="scientific">Hyphomicrobium denitrificans (strain ATCC 51888 / DSM 1869 / NCIMB 11706 / TK 0415)</name>
    <dbReference type="NCBI Taxonomy" id="582899"/>
    <lineage>
        <taxon>Bacteria</taxon>
        <taxon>Pseudomonadati</taxon>
        <taxon>Pseudomonadota</taxon>
        <taxon>Alphaproteobacteria</taxon>
        <taxon>Hyphomicrobiales</taxon>
        <taxon>Hyphomicrobiaceae</taxon>
        <taxon>Hyphomicrobium</taxon>
    </lineage>
</organism>
<dbReference type="InterPro" id="IPR014722">
    <property type="entry name" value="Rib_uL2_dom2"/>
</dbReference>
<keyword evidence="2" id="KW-0812">Transmembrane</keyword>
<keyword evidence="1" id="KW-0804">Transcription</keyword>
<dbReference type="GO" id="GO:0006354">
    <property type="term" value="P:DNA-templated transcription elongation"/>
    <property type="evidence" value="ECO:0007669"/>
    <property type="project" value="InterPro"/>
</dbReference>
<dbReference type="AlphaFoldDB" id="D8JQ47"/>
<dbReference type="KEGG" id="hdn:Hden_0141"/>
<evidence type="ECO:0000256" key="2">
    <source>
        <dbReference type="SAM" id="Phobius"/>
    </source>
</evidence>
<keyword evidence="2" id="KW-0472">Membrane</keyword>
<dbReference type="InterPro" id="IPR006645">
    <property type="entry name" value="NGN-like_dom"/>
</dbReference>
<evidence type="ECO:0000259" key="3">
    <source>
        <dbReference type="Pfam" id="PF02357"/>
    </source>
</evidence>
<keyword evidence="6" id="KW-1185">Reference proteome</keyword>
<dbReference type="RefSeq" id="WP_013214187.1">
    <property type="nucleotide sequence ID" value="NC_014313.1"/>
</dbReference>
<evidence type="ECO:0000313" key="4">
    <source>
        <dbReference type="EMBL" id="ADJ21968.1"/>
    </source>
</evidence>
<gene>
    <name evidence="4" type="ordered locus">Hden_0141</name>
    <name evidence="5" type="ordered locus">Hden_1561</name>
</gene>
<keyword evidence="2" id="KW-1133">Transmembrane helix</keyword>
<dbReference type="HOGENOM" id="CLU_1466321_0_0_5"/>
<reference evidence="6" key="2">
    <citation type="journal article" date="2011" name="J. Bacteriol.">
        <title>Genome sequences of eight morphologically diverse alphaproteobacteria.</title>
        <authorList>
            <consortium name="US DOE Joint Genome Institute"/>
            <person name="Brown P.J."/>
            <person name="Kysela D.T."/>
            <person name="Buechlein A."/>
            <person name="Hemmerich C."/>
            <person name="Brun Y.V."/>
        </authorList>
    </citation>
    <scope>NUCLEOTIDE SEQUENCE [LARGE SCALE GENOMIC DNA]</scope>
    <source>
        <strain evidence="6">ATCC 51888 / DSM 1869 / NCIB 11706 / TK 0415</strain>
    </source>
</reference>
<proteinExistence type="predicted"/>
<dbReference type="Proteomes" id="UP000002033">
    <property type="component" value="Chromosome"/>
</dbReference>
<evidence type="ECO:0000313" key="6">
    <source>
        <dbReference type="Proteomes" id="UP000002033"/>
    </source>
</evidence>
<name>D8JQ47_HYPDA</name>
<protein>
    <recommendedName>
        <fullName evidence="3">NusG-like N-terminal domain-containing protein</fullName>
    </recommendedName>
</protein>
<feature type="domain" description="NusG-like N-terminal" evidence="3">
    <location>
        <begin position="1"/>
        <end position="114"/>
    </location>
</feature>
<reference evidence="4" key="1">
    <citation type="submission" date="2010-06" db="EMBL/GenBank/DDBJ databases">
        <title>Complete sequence of Hyphomicrobium denitrificans ATCC 51888.</title>
        <authorList>
            <consortium name="US DOE Joint Genome Institute"/>
            <person name="Lucas S."/>
            <person name="Copeland A."/>
            <person name="Lapidus A."/>
            <person name="Cheng J.-F."/>
            <person name="Bruce D."/>
            <person name="Goodwin L."/>
            <person name="Pitluck S."/>
            <person name="Held B."/>
            <person name="Detter J.C."/>
            <person name="Han C."/>
            <person name="Tapia R."/>
            <person name="Land M."/>
            <person name="Hauser L."/>
            <person name="Kyrpides N."/>
            <person name="Ivanova N."/>
            <person name="Brown P.J.B."/>
            <person name="Brun Y.V."/>
            <person name="Woyke T."/>
        </authorList>
    </citation>
    <scope>NUCLEOTIDE SEQUENCE</scope>
    <source>
        <strain evidence="4">ATCC 51888</strain>
    </source>
</reference>
<sequence>MTWYAIRTNPQREFLLAGRYDENGEWRPGVLEKKGYDQVFCPTETKFRKTIKKGRRVSIPVLYPMFCGYIFVGGRFSWLELMAENYITAAVGFPDEFGRRRPAPISDYEMAKLREMSGGLIPHRRSVNTHRAFRVGEMAAIAAGPFAHQVAQIAGLHGTKARVFLNLFNGTREVEVDLDMLDVA</sequence>
<dbReference type="SUPFAM" id="SSF82679">
    <property type="entry name" value="N-utilization substance G protein NusG, N-terminal domain"/>
    <property type="match status" value="1"/>
</dbReference>
<dbReference type="Gene3D" id="3.30.70.940">
    <property type="entry name" value="NusG, N-terminal domain"/>
    <property type="match status" value="1"/>
</dbReference>
<dbReference type="Gene3D" id="2.30.30.30">
    <property type="match status" value="1"/>
</dbReference>
<dbReference type="Pfam" id="PF02357">
    <property type="entry name" value="NusG"/>
    <property type="match status" value="1"/>
</dbReference>
<dbReference type="KEGG" id="hdn:Hden_1561"/>
<evidence type="ECO:0000256" key="1">
    <source>
        <dbReference type="ARBA" id="ARBA00023163"/>
    </source>
</evidence>